<dbReference type="SUPFAM" id="SSF53067">
    <property type="entry name" value="Actin-like ATPase domain"/>
    <property type="match status" value="1"/>
</dbReference>
<accession>A0A380LNW7</accession>
<dbReference type="GeneID" id="77462396"/>
<evidence type="ECO:0000256" key="1">
    <source>
        <dbReference type="ARBA" id="ARBA00006479"/>
    </source>
</evidence>
<dbReference type="CDD" id="cd24068">
    <property type="entry name" value="ASKHA_NBD_ROK_FnNanK-like"/>
    <property type="match status" value="1"/>
</dbReference>
<dbReference type="EMBL" id="UHFX01000003">
    <property type="protein sequence ID" value="SUO04522.1"/>
    <property type="molecule type" value="Genomic_DNA"/>
</dbReference>
<dbReference type="RefSeq" id="WP_022790062.1">
    <property type="nucleotide sequence ID" value="NZ_UHFX01000003.1"/>
</dbReference>
<dbReference type="InterPro" id="IPR000600">
    <property type="entry name" value="ROK"/>
</dbReference>
<evidence type="ECO:0000313" key="3">
    <source>
        <dbReference type="Proteomes" id="UP000255523"/>
    </source>
</evidence>
<dbReference type="Pfam" id="PF00480">
    <property type="entry name" value="ROK"/>
    <property type="match status" value="1"/>
</dbReference>
<dbReference type="PANTHER" id="PTHR18964">
    <property type="entry name" value="ROK (REPRESSOR, ORF, KINASE) FAMILY"/>
    <property type="match status" value="1"/>
</dbReference>
<dbReference type="Gene3D" id="3.30.420.40">
    <property type="match status" value="2"/>
</dbReference>
<dbReference type="InterPro" id="IPR043129">
    <property type="entry name" value="ATPase_NBD"/>
</dbReference>
<dbReference type="PANTHER" id="PTHR18964:SF165">
    <property type="entry name" value="BETA-GLUCOSIDE KINASE"/>
    <property type="match status" value="1"/>
</dbReference>
<sequence length="294" mass="32299">MIITFDIGGTSIKYGLIDEKKSELTFVERGEVDTDAKVIKGPGILKKVESIIQENQKTYEIKGIAISTAGMVDAQKGSIIYANENIPEYTGMGLKDYYERVFGIPCWMENDVNAAALGEAVFGAAKGAQSALMLTIGTGVGGALIIDEQVYHGYSGSAGEIGYMWLNGKHFENTGSTTALVHYVEEKTSQKGLNGKIIFERAKQGDLMCVEAIDVLCRNIIQGISNCVCLFNPQVVVLGGGIMAQKEYLEPIMQKYMQKFLNEEMYRNTTLKFATLQNQAGMAGAYAYWRKQEL</sequence>
<gene>
    <name evidence="2" type="primary">xylR</name>
    <name evidence="2" type="ORF">NCTC11087_01443</name>
</gene>
<dbReference type="GO" id="GO:0047700">
    <property type="term" value="F:beta-glucoside kinase activity"/>
    <property type="evidence" value="ECO:0007669"/>
    <property type="project" value="UniProtKB-EC"/>
</dbReference>
<proteinExistence type="inferred from homology"/>
<dbReference type="Proteomes" id="UP000255523">
    <property type="component" value="Unassembled WGS sequence"/>
</dbReference>
<organism evidence="2 3">
    <name type="scientific">Faecalicoccus pleomorphus</name>
    <dbReference type="NCBI Taxonomy" id="1323"/>
    <lineage>
        <taxon>Bacteria</taxon>
        <taxon>Bacillati</taxon>
        <taxon>Bacillota</taxon>
        <taxon>Erysipelotrichia</taxon>
        <taxon>Erysipelotrichales</taxon>
        <taxon>Erysipelotrichaceae</taxon>
        <taxon>Faecalicoccus</taxon>
    </lineage>
</organism>
<dbReference type="EC" id="2.7.1.85" evidence="2"/>
<dbReference type="AlphaFoldDB" id="A0A380LNW7"/>
<dbReference type="OrthoDB" id="9783435at2"/>
<name>A0A380LNW7_9FIRM</name>
<comment type="similarity">
    <text evidence="1">Belongs to the ROK (NagC/XylR) family.</text>
</comment>
<keyword evidence="3" id="KW-1185">Reference proteome</keyword>
<reference evidence="2 3" key="1">
    <citation type="submission" date="2018-06" db="EMBL/GenBank/DDBJ databases">
        <authorList>
            <consortium name="Pathogen Informatics"/>
            <person name="Doyle S."/>
        </authorList>
    </citation>
    <scope>NUCLEOTIDE SEQUENCE [LARGE SCALE GENOMIC DNA]</scope>
    <source>
        <strain evidence="2 3">NCTC11087</strain>
    </source>
</reference>
<evidence type="ECO:0000313" key="2">
    <source>
        <dbReference type="EMBL" id="SUO04522.1"/>
    </source>
</evidence>
<protein>
    <submittedName>
        <fullName evidence="2">Glucokinase</fullName>
        <ecNumber evidence="2">2.7.1.85</ecNumber>
    </submittedName>
</protein>
<keyword evidence="2" id="KW-0418">Kinase</keyword>
<keyword evidence="2" id="KW-0808">Transferase</keyword>